<gene>
    <name evidence="1" type="ORF">HY076_06720</name>
</gene>
<accession>A0A9D6QPH5</accession>
<reference evidence="1" key="1">
    <citation type="submission" date="2020-07" db="EMBL/GenBank/DDBJ databases">
        <title>Huge and variable diversity of episymbiotic CPR bacteria and DPANN archaea in groundwater ecosystems.</title>
        <authorList>
            <person name="He C.Y."/>
            <person name="Keren R."/>
            <person name="Whittaker M."/>
            <person name="Farag I.F."/>
            <person name="Doudna J."/>
            <person name="Cate J.H.D."/>
            <person name="Banfield J.F."/>
        </authorList>
    </citation>
    <scope>NUCLEOTIDE SEQUENCE</scope>
    <source>
        <strain evidence="1">NC_groundwater_928_Pr1_S-0.2um_72_17</strain>
    </source>
</reference>
<evidence type="ECO:0000313" key="2">
    <source>
        <dbReference type="Proteomes" id="UP000807850"/>
    </source>
</evidence>
<protein>
    <submittedName>
        <fullName evidence="1">Uncharacterized protein</fullName>
    </submittedName>
</protein>
<evidence type="ECO:0000313" key="1">
    <source>
        <dbReference type="EMBL" id="MBI3539949.1"/>
    </source>
</evidence>
<name>A0A9D6QPH5_UNCEI</name>
<dbReference type="AlphaFoldDB" id="A0A9D6QPH5"/>
<sequence length="139" mass="14522">MTRSYRVLIAIVLAFAVILTLIGRPRPHAAMPRTASAAAPAPAVDLALTVGDGTLTPAVAAVLKGSRVRITVACAAPREARLALSGYEDRLAIPPLAPGASWRGEFLADRPGDDFAWLLDGRPAARLAVTGSHLVDGHR</sequence>
<comment type="caution">
    <text evidence="1">The sequence shown here is derived from an EMBL/GenBank/DDBJ whole genome shotgun (WGS) entry which is preliminary data.</text>
</comment>
<dbReference type="EMBL" id="JACQAY010000218">
    <property type="protein sequence ID" value="MBI3539949.1"/>
    <property type="molecule type" value="Genomic_DNA"/>
</dbReference>
<organism evidence="1 2">
    <name type="scientific">Eiseniibacteriota bacterium</name>
    <dbReference type="NCBI Taxonomy" id="2212470"/>
    <lineage>
        <taxon>Bacteria</taxon>
        <taxon>Candidatus Eiseniibacteriota</taxon>
    </lineage>
</organism>
<dbReference type="Proteomes" id="UP000807850">
    <property type="component" value="Unassembled WGS sequence"/>
</dbReference>
<proteinExistence type="predicted"/>